<evidence type="ECO:0000256" key="2">
    <source>
        <dbReference type="ARBA" id="ARBA00022448"/>
    </source>
</evidence>
<evidence type="ECO:0000256" key="1">
    <source>
        <dbReference type="ARBA" id="ARBA00007787"/>
    </source>
</evidence>
<dbReference type="GO" id="GO:0015038">
    <property type="term" value="F:glutathione disulfide oxidoreductase activity"/>
    <property type="evidence" value="ECO:0007669"/>
    <property type="project" value="UniProtKB-UniRule"/>
</dbReference>
<protein>
    <recommendedName>
        <fullName evidence="6">Glutaredoxin</fullName>
    </recommendedName>
</protein>
<dbReference type="InterPro" id="IPR011900">
    <property type="entry name" value="GRX_bact"/>
</dbReference>
<dbReference type="InterPro" id="IPR011767">
    <property type="entry name" value="GLR_AS"/>
</dbReference>
<proteinExistence type="inferred from homology"/>
<evidence type="ECO:0000313" key="8">
    <source>
        <dbReference type="EMBL" id="RDI41695.1"/>
    </source>
</evidence>
<keyword evidence="6" id="KW-0963">Cytoplasm</keyword>
<dbReference type="Pfam" id="PF00462">
    <property type="entry name" value="Glutaredoxin"/>
    <property type="match status" value="1"/>
</dbReference>
<gene>
    <name evidence="8" type="ORF">C8D86_11818</name>
</gene>
<accession>A0A370GD04</accession>
<comment type="function">
    <text evidence="6">Has a glutathione-disulfide oxidoreductase activity in the presence of NADPH and glutathione reductase. Reduces low molecular weight disulfides and proteins.</text>
</comment>
<comment type="caution">
    <text evidence="8">The sequence shown here is derived from an EMBL/GenBank/DDBJ whole genome shotgun (WGS) entry which is preliminary data.</text>
</comment>
<sequence length="84" mass="9519">MAKVVVYTKENCPYCVMAKNLLSARNITFEEIRIDLDESKRDEMLRLSNRRTVPQIFINDQPIGGYDDLAALAKSGNLEGLLKT</sequence>
<evidence type="ECO:0000256" key="6">
    <source>
        <dbReference type="RuleBase" id="RU364065"/>
    </source>
</evidence>
<evidence type="ECO:0000256" key="3">
    <source>
        <dbReference type="ARBA" id="ARBA00022982"/>
    </source>
</evidence>
<reference evidence="8 9" key="1">
    <citation type="submission" date="2018-07" db="EMBL/GenBank/DDBJ databases">
        <title>Genomic Encyclopedia of Type Strains, Phase IV (KMG-IV): sequencing the most valuable type-strain genomes for metagenomic binning, comparative biology and taxonomic classification.</title>
        <authorList>
            <person name="Goeker M."/>
        </authorList>
    </citation>
    <scope>NUCLEOTIDE SEQUENCE [LARGE SCALE GENOMIC DNA]</scope>
    <source>
        <strain evidence="8 9">DSM 16500</strain>
    </source>
</reference>
<dbReference type="SUPFAM" id="SSF52833">
    <property type="entry name" value="Thioredoxin-like"/>
    <property type="match status" value="1"/>
</dbReference>
<evidence type="ECO:0000256" key="5">
    <source>
        <dbReference type="ARBA" id="ARBA00023284"/>
    </source>
</evidence>
<keyword evidence="4" id="KW-1015">Disulfide bond</keyword>
<dbReference type="RefSeq" id="WP_114834865.1">
    <property type="nucleotide sequence ID" value="NZ_LR699114.1"/>
</dbReference>
<keyword evidence="2 6" id="KW-0813">Transport</keyword>
<dbReference type="AlphaFoldDB" id="A0A370GD04"/>
<name>A0A370GD04_9COXI</name>
<dbReference type="Proteomes" id="UP000254720">
    <property type="component" value="Unassembled WGS sequence"/>
</dbReference>
<dbReference type="OrthoDB" id="9814618at2"/>
<dbReference type="EMBL" id="QQAX01000018">
    <property type="protein sequence ID" value="RDI41695.1"/>
    <property type="molecule type" value="Genomic_DNA"/>
</dbReference>
<comment type="similarity">
    <text evidence="1 6">Belongs to the glutaredoxin family.</text>
</comment>
<organism evidence="8 9">
    <name type="scientific">Aquicella lusitana</name>
    <dbReference type="NCBI Taxonomy" id="254246"/>
    <lineage>
        <taxon>Bacteria</taxon>
        <taxon>Pseudomonadati</taxon>
        <taxon>Pseudomonadota</taxon>
        <taxon>Gammaproteobacteria</taxon>
        <taxon>Legionellales</taxon>
        <taxon>Coxiellaceae</taxon>
        <taxon>Aquicella</taxon>
    </lineage>
</organism>
<evidence type="ECO:0000256" key="4">
    <source>
        <dbReference type="ARBA" id="ARBA00023157"/>
    </source>
</evidence>
<evidence type="ECO:0000313" key="9">
    <source>
        <dbReference type="Proteomes" id="UP000254720"/>
    </source>
</evidence>
<dbReference type="CDD" id="cd03418">
    <property type="entry name" value="GRX_GRXb_1_3_like"/>
    <property type="match status" value="1"/>
</dbReference>
<dbReference type="PANTHER" id="PTHR46679">
    <property type="match status" value="1"/>
</dbReference>
<keyword evidence="3 6" id="KW-0249">Electron transport</keyword>
<dbReference type="PROSITE" id="PS00195">
    <property type="entry name" value="GLUTAREDOXIN_1"/>
    <property type="match status" value="1"/>
</dbReference>
<dbReference type="GO" id="GO:0045454">
    <property type="term" value="P:cell redox homeostasis"/>
    <property type="evidence" value="ECO:0007669"/>
    <property type="project" value="InterPro"/>
</dbReference>
<dbReference type="PRINTS" id="PR00160">
    <property type="entry name" value="GLUTAREDOXIN"/>
</dbReference>
<dbReference type="InterPro" id="IPR036249">
    <property type="entry name" value="Thioredoxin-like_sf"/>
</dbReference>
<dbReference type="NCBIfam" id="TIGR02181">
    <property type="entry name" value="GRX_bact"/>
    <property type="match status" value="1"/>
</dbReference>
<dbReference type="InterPro" id="IPR002109">
    <property type="entry name" value="Glutaredoxin"/>
</dbReference>
<dbReference type="InterPro" id="IPR014025">
    <property type="entry name" value="Glutaredoxin_subgr"/>
</dbReference>
<keyword evidence="5 6" id="KW-0676">Redox-active center</keyword>
<dbReference type="Gene3D" id="3.40.30.10">
    <property type="entry name" value="Glutaredoxin"/>
    <property type="match status" value="1"/>
</dbReference>
<dbReference type="GO" id="GO:0015035">
    <property type="term" value="F:protein-disulfide reductase activity"/>
    <property type="evidence" value="ECO:0007669"/>
    <property type="project" value="TreeGrafter"/>
</dbReference>
<feature type="domain" description="Glutaredoxin" evidence="7">
    <location>
        <begin position="4"/>
        <end position="62"/>
    </location>
</feature>
<keyword evidence="9" id="KW-1185">Reference proteome</keyword>
<dbReference type="PROSITE" id="PS51354">
    <property type="entry name" value="GLUTAREDOXIN_2"/>
    <property type="match status" value="1"/>
</dbReference>
<evidence type="ECO:0000259" key="7">
    <source>
        <dbReference type="Pfam" id="PF00462"/>
    </source>
</evidence>
<dbReference type="PANTHER" id="PTHR46679:SF1">
    <property type="entry name" value="GLUTAREDOXIN-2, MITOCHONDRIAL"/>
    <property type="match status" value="1"/>
</dbReference>